<evidence type="ECO:0000256" key="7">
    <source>
        <dbReference type="SAM" id="Phobius"/>
    </source>
</evidence>
<sequence length="613" mass="69368">MTMIGAAIRALWSFIQDLKIKQKLVLIFFFLMIVPLASFTLLAYKQASQVIEDNTIYSARQSLEQAASSIASKINSASLISDYIILDEEATRVFGRMGAPSYGVPMQVKDSAYLLRLFHYLLRNQDIFLIRLFVPDELVYSGDGQSIYSMKGIRQEPWYDQLASSSVTTLLSPTTTHYTDTSGSMIENDVLSTIRFVKNPNDFSMNMAVLSVDILQSDVQELMTKAARMTNTGMMYMASSDGVVLSTATSEQTDDWRVTDFTIEQWKRTSVQGKQAIVGYQAIDNTDWTLVSVVPLDDILTASSHQRNVWILIMLAMAVIAFLLAYISSVSSTKRIYRLIFKMRQVQEGHLSVIKQNFGRDEIGELAENYNFMIKRIEILIEEQFKTGQERKNTELKLVQAELKALQSQINPHFLYNTLDLINWMAIKHDVPEIESLIGSMSNFYKLSLRKGRAIVTIGDEMLHLQTYIEIQNHRFENSITLIWNIDEEVMPYEIPKITLQPLVENSIVHGIQMKPDKIGTIAISGGLKDGVITLRIQDDGIGMSAKDLASMPQQHSKDEWHGYGVYNIHERIKLYFGAQYGLSFASIPGAGTTVEIRFPPVLDRQNENEGGF</sequence>
<keyword evidence="7" id="KW-0812">Transmembrane</keyword>
<dbReference type="PROSITE" id="PS50885">
    <property type="entry name" value="HAMP"/>
    <property type="match status" value="1"/>
</dbReference>
<evidence type="ECO:0000256" key="4">
    <source>
        <dbReference type="ARBA" id="ARBA00022679"/>
    </source>
</evidence>
<name>A0A5S5CB72_9BACL</name>
<dbReference type="CDD" id="cd18774">
    <property type="entry name" value="PDC2_HK_sensor"/>
    <property type="match status" value="1"/>
</dbReference>
<keyword evidence="6 7" id="KW-0472">Membrane</keyword>
<evidence type="ECO:0000256" key="1">
    <source>
        <dbReference type="ARBA" id="ARBA00004651"/>
    </source>
</evidence>
<feature type="transmembrane region" description="Helical" evidence="7">
    <location>
        <begin position="309"/>
        <end position="328"/>
    </location>
</feature>
<evidence type="ECO:0000313" key="9">
    <source>
        <dbReference type="EMBL" id="TYP76577.1"/>
    </source>
</evidence>
<dbReference type="SUPFAM" id="SSF158472">
    <property type="entry name" value="HAMP domain-like"/>
    <property type="match status" value="1"/>
</dbReference>
<dbReference type="PANTHER" id="PTHR34220">
    <property type="entry name" value="SENSOR HISTIDINE KINASE YPDA"/>
    <property type="match status" value="1"/>
</dbReference>
<dbReference type="Pfam" id="PF06580">
    <property type="entry name" value="His_kinase"/>
    <property type="match status" value="1"/>
</dbReference>
<dbReference type="AlphaFoldDB" id="A0A5S5CB72"/>
<evidence type="ECO:0000256" key="3">
    <source>
        <dbReference type="ARBA" id="ARBA00022553"/>
    </source>
</evidence>
<evidence type="ECO:0000256" key="6">
    <source>
        <dbReference type="ARBA" id="ARBA00023136"/>
    </source>
</evidence>
<dbReference type="SUPFAM" id="SSF55874">
    <property type="entry name" value="ATPase domain of HSP90 chaperone/DNA topoisomerase II/histidine kinase"/>
    <property type="match status" value="1"/>
</dbReference>
<dbReference type="EMBL" id="VNHS01000003">
    <property type="protein sequence ID" value="TYP76577.1"/>
    <property type="molecule type" value="Genomic_DNA"/>
</dbReference>
<dbReference type="GO" id="GO:0000155">
    <property type="term" value="F:phosphorelay sensor kinase activity"/>
    <property type="evidence" value="ECO:0007669"/>
    <property type="project" value="InterPro"/>
</dbReference>
<dbReference type="InterPro" id="IPR036890">
    <property type="entry name" value="HATPase_C_sf"/>
</dbReference>
<dbReference type="Gene3D" id="3.30.450.20">
    <property type="entry name" value="PAS domain"/>
    <property type="match status" value="2"/>
</dbReference>
<dbReference type="RefSeq" id="WP_148928978.1">
    <property type="nucleotide sequence ID" value="NZ_VNHS01000003.1"/>
</dbReference>
<keyword evidence="4" id="KW-0808">Transferase</keyword>
<evidence type="ECO:0000259" key="8">
    <source>
        <dbReference type="PROSITE" id="PS50885"/>
    </source>
</evidence>
<keyword evidence="3" id="KW-0597">Phosphoprotein</keyword>
<dbReference type="GO" id="GO:0005886">
    <property type="term" value="C:plasma membrane"/>
    <property type="evidence" value="ECO:0007669"/>
    <property type="project" value="UniProtKB-SubCell"/>
</dbReference>
<keyword evidence="2" id="KW-1003">Cell membrane</keyword>
<keyword evidence="10" id="KW-1185">Reference proteome</keyword>
<dbReference type="InterPro" id="IPR003660">
    <property type="entry name" value="HAMP_dom"/>
</dbReference>
<dbReference type="CDD" id="cd06225">
    <property type="entry name" value="HAMP"/>
    <property type="match status" value="1"/>
</dbReference>
<keyword evidence="5 9" id="KW-0418">Kinase</keyword>
<reference evidence="9 10" key="1">
    <citation type="submission" date="2019-07" db="EMBL/GenBank/DDBJ databases">
        <title>Genomic Encyclopedia of Type Strains, Phase III (KMG-III): the genomes of soil and plant-associated and newly described type strains.</title>
        <authorList>
            <person name="Whitman W."/>
        </authorList>
    </citation>
    <scope>NUCLEOTIDE SEQUENCE [LARGE SCALE GENOMIC DNA]</scope>
    <source>
        <strain evidence="9 10">BL24</strain>
    </source>
</reference>
<feature type="domain" description="HAMP" evidence="8">
    <location>
        <begin position="343"/>
        <end position="382"/>
    </location>
</feature>
<protein>
    <submittedName>
        <fullName evidence="9">Two-component system sensor histidine kinase YesM</fullName>
    </submittedName>
</protein>
<keyword evidence="7" id="KW-1133">Transmembrane helix</keyword>
<dbReference type="InterPro" id="IPR003594">
    <property type="entry name" value="HATPase_dom"/>
</dbReference>
<comment type="subcellular location">
    <subcellularLocation>
        <location evidence="1">Cell membrane</location>
        <topology evidence="1">Multi-pass membrane protein</topology>
    </subcellularLocation>
</comment>
<accession>A0A5S5CB72</accession>
<proteinExistence type="predicted"/>
<dbReference type="OrthoDB" id="9776552at2"/>
<evidence type="ECO:0000256" key="5">
    <source>
        <dbReference type="ARBA" id="ARBA00022777"/>
    </source>
</evidence>
<gene>
    <name evidence="9" type="ORF">BCM02_103239</name>
</gene>
<dbReference type="InterPro" id="IPR050640">
    <property type="entry name" value="Bact_2-comp_sensor_kinase"/>
</dbReference>
<dbReference type="Proteomes" id="UP000323257">
    <property type="component" value="Unassembled WGS sequence"/>
</dbReference>
<dbReference type="InterPro" id="IPR010559">
    <property type="entry name" value="Sig_transdc_His_kin_internal"/>
</dbReference>
<organism evidence="9 10">
    <name type="scientific">Paenibacillus methanolicus</name>
    <dbReference type="NCBI Taxonomy" id="582686"/>
    <lineage>
        <taxon>Bacteria</taxon>
        <taxon>Bacillati</taxon>
        <taxon>Bacillota</taxon>
        <taxon>Bacilli</taxon>
        <taxon>Bacillales</taxon>
        <taxon>Paenibacillaceae</taxon>
        <taxon>Paenibacillus</taxon>
    </lineage>
</organism>
<comment type="caution">
    <text evidence="9">The sequence shown here is derived from an EMBL/GenBank/DDBJ whole genome shotgun (WGS) entry which is preliminary data.</text>
</comment>
<dbReference type="Gene3D" id="6.10.340.10">
    <property type="match status" value="1"/>
</dbReference>
<evidence type="ECO:0000256" key="2">
    <source>
        <dbReference type="ARBA" id="ARBA00022475"/>
    </source>
</evidence>
<dbReference type="Pfam" id="PF02518">
    <property type="entry name" value="HATPase_c"/>
    <property type="match status" value="1"/>
</dbReference>
<dbReference type="Gene3D" id="3.30.565.10">
    <property type="entry name" value="Histidine kinase-like ATPase, C-terminal domain"/>
    <property type="match status" value="1"/>
</dbReference>
<evidence type="ECO:0000313" key="10">
    <source>
        <dbReference type="Proteomes" id="UP000323257"/>
    </source>
</evidence>
<dbReference type="PANTHER" id="PTHR34220:SF7">
    <property type="entry name" value="SENSOR HISTIDINE KINASE YPDA"/>
    <property type="match status" value="1"/>
</dbReference>
<feature type="transmembrane region" description="Helical" evidence="7">
    <location>
        <begin position="24"/>
        <end position="44"/>
    </location>
</feature>